<name>A0AAN9P7E4_CROPI</name>
<comment type="caution">
    <text evidence="2">The sequence shown here is derived from an EMBL/GenBank/DDBJ whole genome shotgun (WGS) entry which is preliminary data.</text>
</comment>
<dbReference type="Proteomes" id="UP001372338">
    <property type="component" value="Unassembled WGS sequence"/>
</dbReference>
<feature type="region of interest" description="Disordered" evidence="1">
    <location>
        <begin position="1"/>
        <end position="88"/>
    </location>
</feature>
<proteinExistence type="predicted"/>
<organism evidence="2 3">
    <name type="scientific">Crotalaria pallida</name>
    <name type="common">Smooth rattlebox</name>
    <name type="synonym">Crotalaria striata</name>
    <dbReference type="NCBI Taxonomy" id="3830"/>
    <lineage>
        <taxon>Eukaryota</taxon>
        <taxon>Viridiplantae</taxon>
        <taxon>Streptophyta</taxon>
        <taxon>Embryophyta</taxon>
        <taxon>Tracheophyta</taxon>
        <taxon>Spermatophyta</taxon>
        <taxon>Magnoliopsida</taxon>
        <taxon>eudicotyledons</taxon>
        <taxon>Gunneridae</taxon>
        <taxon>Pentapetalae</taxon>
        <taxon>rosids</taxon>
        <taxon>fabids</taxon>
        <taxon>Fabales</taxon>
        <taxon>Fabaceae</taxon>
        <taxon>Papilionoideae</taxon>
        <taxon>50 kb inversion clade</taxon>
        <taxon>genistoids sensu lato</taxon>
        <taxon>core genistoids</taxon>
        <taxon>Crotalarieae</taxon>
        <taxon>Crotalaria</taxon>
    </lineage>
</organism>
<evidence type="ECO:0000313" key="2">
    <source>
        <dbReference type="EMBL" id="KAK7287481.1"/>
    </source>
</evidence>
<keyword evidence="3" id="KW-1185">Reference proteome</keyword>
<evidence type="ECO:0000256" key="1">
    <source>
        <dbReference type="SAM" id="MobiDB-lite"/>
    </source>
</evidence>
<dbReference type="EMBL" id="JAYWIO010000001">
    <property type="protein sequence ID" value="KAK7287481.1"/>
    <property type="molecule type" value="Genomic_DNA"/>
</dbReference>
<dbReference type="AlphaFoldDB" id="A0AAN9P7E4"/>
<feature type="compositionally biased region" description="Basic and acidic residues" evidence="1">
    <location>
        <begin position="35"/>
        <end position="51"/>
    </location>
</feature>
<protein>
    <submittedName>
        <fullName evidence="2">Uncharacterized protein</fullName>
    </submittedName>
</protein>
<evidence type="ECO:0000313" key="3">
    <source>
        <dbReference type="Proteomes" id="UP001372338"/>
    </source>
</evidence>
<accession>A0AAN9P7E4</accession>
<reference evidence="2 3" key="1">
    <citation type="submission" date="2024-01" db="EMBL/GenBank/DDBJ databases">
        <title>The genomes of 5 underutilized Papilionoideae crops provide insights into root nodulation and disease resistanc.</title>
        <authorList>
            <person name="Yuan L."/>
        </authorList>
    </citation>
    <scope>NUCLEOTIDE SEQUENCE [LARGE SCALE GENOMIC DNA]</scope>
    <source>
        <strain evidence="2">ZHUSHIDOU_FW_LH</strain>
        <tissue evidence="2">Leaf</tissue>
    </source>
</reference>
<feature type="compositionally biased region" description="Basic and acidic residues" evidence="1">
    <location>
        <begin position="1"/>
        <end position="12"/>
    </location>
</feature>
<feature type="compositionally biased region" description="Low complexity" evidence="1">
    <location>
        <begin position="65"/>
        <end position="79"/>
    </location>
</feature>
<sequence>MGGDLDNGKTVEAEEALVDLITPSSKGKSNAGDLAGKDKGPDQRPVVDGKHGSGTMVDIEATTENTSKNSMNSGGSNSKAVNENDQGA</sequence>
<gene>
    <name evidence="2" type="ORF">RIF29_00761</name>
</gene>